<dbReference type="SFLD" id="SFLDF00562">
    <property type="entry name" value="HemN-like__clustered_with_heat"/>
    <property type="match status" value="1"/>
</dbReference>
<evidence type="ECO:0000313" key="12">
    <source>
        <dbReference type="Proteomes" id="UP001154420"/>
    </source>
</evidence>
<evidence type="ECO:0000256" key="1">
    <source>
        <dbReference type="ARBA" id="ARBA00006100"/>
    </source>
</evidence>
<evidence type="ECO:0000256" key="6">
    <source>
        <dbReference type="ARBA" id="ARBA00023004"/>
    </source>
</evidence>
<reference evidence="11" key="1">
    <citation type="submission" date="2018-09" db="EMBL/GenBank/DDBJ databases">
        <title>Murine metabolic-syndrome-specific gut microbial biobank.</title>
        <authorList>
            <person name="Liu C."/>
        </authorList>
    </citation>
    <scope>NUCLEOTIDE SEQUENCE</scope>
    <source>
        <strain evidence="11">D42-62</strain>
    </source>
</reference>
<keyword evidence="8 9" id="KW-0143">Chaperone</keyword>
<dbReference type="InterPro" id="IPR007197">
    <property type="entry name" value="rSAM"/>
</dbReference>
<dbReference type="PANTHER" id="PTHR13932:SF5">
    <property type="entry name" value="RADICAL S-ADENOSYL METHIONINE DOMAIN-CONTAINING PROTEIN 1, MITOCHONDRIAL"/>
    <property type="match status" value="1"/>
</dbReference>
<dbReference type="NCBIfam" id="TIGR00539">
    <property type="entry name" value="hemN_rel"/>
    <property type="match status" value="1"/>
</dbReference>
<dbReference type="OrthoDB" id="9808022at2"/>
<protein>
    <recommendedName>
        <fullName evidence="2 9">Heme chaperone HemW</fullName>
    </recommendedName>
</protein>
<comment type="caution">
    <text evidence="11">The sequence shown here is derived from an EMBL/GenBank/DDBJ whole genome shotgun (WGS) entry which is preliminary data.</text>
</comment>
<dbReference type="InterPro" id="IPR013785">
    <property type="entry name" value="Aldolase_TIM"/>
</dbReference>
<dbReference type="InterPro" id="IPR058240">
    <property type="entry name" value="rSAM_sf"/>
</dbReference>
<keyword evidence="6 9" id="KW-0408">Iron</keyword>
<evidence type="ECO:0000313" key="11">
    <source>
        <dbReference type="EMBL" id="NBJ91648.1"/>
    </source>
</evidence>
<accession>A0A9X5BDJ1</accession>
<dbReference type="GO" id="GO:0051539">
    <property type="term" value="F:4 iron, 4 sulfur cluster binding"/>
    <property type="evidence" value="ECO:0007669"/>
    <property type="project" value="UniProtKB-UniRule"/>
</dbReference>
<dbReference type="GO" id="GO:0046872">
    <property type="term" value="F:metal ion binding"/>
    <property type="evidence" value="ECO:0007669"/>
    <property type="project" value="UniProtKB-UniRule"/>
</dbReference>
<dbReference type="InterPro" id="IPR006638">
    <property type="entry name" value="Elp3/MiaA/NifB-like_rSAM"/>
</dbReference>
<dbReference type="Pfam" id="PF04055">
    <property type="entry name" value="Radical_SAM"/>
    <property type="match status" value="1"/>
</dbReference>
<evidence type="ECO:0000256" key="4">
    <source>
        <dbReference type="ARBA" id="ARBA00022691"/>
    </source>
</evidence>
<gene>
    <name evidence="11" type="primary">hemW</name>
    <name evidence="11" type="ORF">D5281_03340</name>
</gene>
<dbReference type="SFLD" id="SFLDS00029">
    <property type="entry name" value="Radical_SAM"/>
    <property type="match status" value="1"/>
</dbReference>
<evidence type="ECO:0000256" key="2">
    <source>
        <dbReference type="ARBA" id="ARBA00017228"/>
    </source>
</evidence>
<keyword evidence="3 9" id="KW-0349">Heme</keyword>
<dbReference type="GO" id="GO:0005737">
    <property type="term" value="C:cytoplasm"/>
    <property type="evidence" value="ECO:0007669"/>
    <property type="project" value="UniProtKB-SubCell"/>
</dbReference>
<evidence type="ECO:0000256" key="7">
    <source>
        <dbReference type="ARBA" id="ARBA00023014"/>
    </source>
</evidence>
<comment type="subcellular location">
    <subcellularLocation>
        <location evidence="9">Cytoplasm</location>
    </subcellularLocation>
</comment>
<dbReference type="SMART" id="SM00729">
    <property type="entry name" value="Elp3"/>
    <property type="match status" value="1"/>
</dbReference>
<dbReference type="InterPro" id="IPR034505">
    <property type="entry name" value="Coproporphyrinogen-III_oxidase"/>
</dbReference>
<dbReference type="EMBL" id="QZDT01000003">
    <property type="protein sequence ID" value="NBJ91648.1"/>
    <property type="molecule type" value="Genomic_DNA"/>
</dbReference>
<keyword evidence="9" id="KW-0004">4Fe-4S</keyword>
<evidence type="ECO:0000256" key="8">
    <source>
        <dbReference type="ARBA" id="ARBA00023186"/>
    </source>
</evidence>
<dbReference type="Gene3D" id="3.20.20.70">
    <property type="entry name" value="Aldolase class I"/>
    <property type="match status" value="1"/>
</dbReference>
<keyword evidence="7 9" id="KW-0411">Iron-sulfur</keyword>
<organism evidence="11 12">
    <name type="scientific">Parablautia muri</name>
    <dbReference type="NCBI Taxonomy" id="2320879"/>
    <lineage>
        <taxon>Bacteria</taxon>
        <taxon>Bacillati</taxon>
        <taxon>Bacillota</taxon>
        <taxon>Clostridia</taxon>
        <taxon>Lachnospirales</taxon>
        <taxon>Lachnospiraceae</taxon>
        <taxon>Parablautia</taxon>
    </lineage>
</organism>
<evidence type="ECO:0000256" key="3">
    <source>
        <dbReference type="ARBA" id="ARBA00022617"/>
    </source>
</evidence>
<dbReference type="SFLD" id="SFLDG01065">
    <property type="entry name" value="anaerobic_coproporphyrinogen-I"/>
    <property type="match status" value="1"/>
</dbReference>
<dbReference type="CDD" id="cd01335">
    <property type="entry name" value="Radical_SAM"/>
    <property type="match status" value="1"/>
</dbReference>
<dbReference type="PROSITE" id="PS51918">
    <property type="entry name" value="RADICAL_SAM"/>
    <property type="match status" value="1"/>
</dbReference>
<dbReference type="SFLD" id="SFLDG01082">
    <property type="entry name" value="B12-binding_domain_containing"/>
    <property type="match status" value="1"/>
</dbReference>
<evidence type="ECO:0000259" key="10">
    <source>
        <dbReference type="PROSITE" id="PS51918"/>
    </source>
</evidence>
<dbReference type="PANTHER" id="PTHR13932">
    <property type="entry name" value="COPROPORPHYRINIGEN III OXIDASE"/>
    <property type="match status" value="1"/>
</dbReference>
<sequence>MERGEQKSLGIYIHIPFCVRKCFYCDFLSAPAGERQRADYVEALCREIDKESKRYRDYTVNSIFMGGGTPSLLEGESISMIFNKVHENYKVSDDCEISMEANPGTVTWEKLVNFKETGGNRLSIGLQSAKKEELKALGRIHTYEDFLMTYEMALKAGISNINVDLMTGVPGQSVESLLDTLQRITDIVQMPSHISAYSLMIEEGTPFYEKTPELPDEDLERELNKITADFLHKKGYLQYEISNYALPGHMCRHNTVYWRRGNYAGFGIGAASMVENIRFRNTGDREKYVEFFLNNKNNLKRDWNEKHKNSGGFETMNKNSYVLKKNLEEDLIKEDVQVLSIEDQMEEFMFLGLRMKDGVCENEFLRTFGKSIDEVYPGIVGEFCRQGLLLLRKEPLTGENWIALTPFGMDVSNRVMAEFLLERH</sequence>
<keyword evidence="9" id="KW-0963">Cytoplasm</keyword>
<dbReference type="Proteomes" id="UP001154420">
    <property type="component" value="Unassembled WGS sequence"/>
</dbReference>
<dbReference type="InterPro" id="IPR010723">
    <property type="entry name" value="HemN_C"/>
</dbReference>
<name>A0A9X5BDJ1_9FIRM</name>
<feature type="domain" description="Radical SAM core" evidence="10">
    <location>
        <begin position="3"/>
        <end position="238"/>
    </location>
</feature>
<dbReference type="AlphaFoldDB" id="A0A9X5BDJ1"/>
<comment type="similarity">
    <text evidence="1">Belongs to the anaerobic coproporphyrinogen-III oxidase family. HemW subfamily.</text>
</comment>
<keyword evidence="12" id="KW-1185">Reference proteome</keyword>
<comment type="function">
    <text evidence="9">Probably acts as a heme chaperone, transferring heme to an unknown acceptor. Binds one molecule of heme per monomer, possibly covalently. Binds 1 [4Fe-4S] cluster. The cluster is coordinated with 3 cysteines and an exchangeable S-adenosyl-L-methionine.</text>
</comment>
<dbReference type="GO" id="GO:0004109">
    <property type="term" value="F:coproporphyrinogen oxidase activity"/>
    <property type="evidence" value="ECO:0007669"/>
    <property type="project" value="InterPro"/>
</dbReference>
<keyword evidence="4 9" id="KW-0949">S-adenosyl-L-methionine</keyword>
<proteinExistence type="inferred from homology"/>
<evidence type="ECO:0000256" key="9">
    <source>
        <dbReference type="RuleBase" id="RU364116"/>
    </source>
</evidence>
<dbReference type="SFLD" id="SFLDF00288">
    <property type="entry name" value="HemN-like__clustered_with_nucl"/>
    <property type="match status" value="1"/>
</dbReference>
<dbReference type="Pfam" id="PF06969">
    <property type="entry name" value="HemN_C"/>
    <property type="match status" value="1"/>
</dbReference>
<evidence type="ECO:0000256" key="5">
    <source>
        <dbReference type="ARBA" id="ARBA00022723"/>
    </source>
</evidence>
<dbReference type="GO" id="GO:0006779">
    <property type="term" value="P:porphyrin-containing compound biosynthetic process"/>
    <property type="evidence" value="ECO:0007669"/>
    <property type="project" value="InterPro"/>
</dbReference>
<keyword evidence="5 9" id="KW-0479">Metal-binding</keyword>
<dbReference type="RefSeq" id="WP_160558736.1">
    <property type="nucleotide sequence ID" value="NZ_QZDT01000003.1"/>
</dbReference>
<dbReference type="InterPro" id="IPR004559">
    <property type="entry name" value="HemW-like"/>
</dbReference>
<dbReference type="SUPFAM" id="SSF102114">
    <property type="entry name" value="Radical SAM enzymes"/>
    <property type="match status" value="1"/>
</dbReference>